<feature type="non-terminal residue" evidence="1">
    <location>
        <position position="1"/>
    </location>
</feature>
<proteinExistence type="predicted"/>
<dbReference type="EMBL" id="ABXJ01000075">
    <property type="protein sequence ID" value="EEA90372.1"/>
    <property type="molecule type" value="Genomic_DNA"/>
</dbReference>
<dbReference type="HOGENOM" id="CLU_2818303_0_0_11"/>
<comment type="caution">
    <text evidence="1">The sequence shown here is derived from an EMBL/GenBank/DDBJ whole genome shotgun (WGS) entry which is preliminary data.</text>
</comment>
<organism evidence="1 2">
    <name type="scientific">Collinsella stercoris DSM 13279</name>
    <dbReference type="NCBI Taxonomy" id="445975"/>
    <lineage>
        <taxon>Bacteria</taxon>
        <taxon>Bacillati</taxon>
        <taxon>Actinomycetota</taxon>
        <taxon>Coriobacteriia</taxon>
        <taxon>Coriobacteriales</taxon>
        <taxon>Coriobacteriaceae</taxon>
        <taxon>Collinsella</taxon>
    </lineage>
</organism>
<sequence length="67" mass="7103">HIPRHMTSVGRMPIEHVVPFPWGALYPHTAPSSGPSPNAQLPAAFDFCPHALVVSNMGSRNVCSIGG</sequence>
<dbReference type="Proteomes" id="UP000003560">
    <property type="component" value="Unassembled WGS sequence"/>
</dbReference>
<reference evidence="1 2" key="1">
    <citation type="submission" date="2008-10" db="EMBL/GenBank/DDBJ databases">
        <title>Draft genome sequence of Collinsella stercoris (DSM 13279).</title>
        <authorList>
            <person name="Sudarsanam P."/>
            <person name="Ley R."/>
            <person name="Guruge J."/>
            <person name="Turnbaugh P.J."/>
            <person name="Mahowald M."/>
            <person name="Liep D."/>
            <person name="Gordon J."/>
        </authorList>
    </citation>
    <scope>NUCLEOTIDE SEQUENCE [LARGE SCALE GENOMIC DNA]</scope>
    <source>
        <strain evidence="1 2">DSM 13279</strain>
    </source>
</reference>
<evidence type="ECO:0000313" key="2">
    <source>
        <dbReference type="Proteomes" id="UP000003560"/>
    </source>
</evidence>
<keyword evidence="2" id="KW-1185">Reference proteome</keyword>
<dbReference type="AlphaFoldDB" id="B6GBH3"/>
<name>B6GBH3_9ACTN</name>
<gene>
    <name evidence="1" type="ORF">COLSTE_01432</name>
</gene>
<accession>B6GBH3</accession>
<dbReference type="STRING" id="445975.COLSTE_01432"/>
<reference evidence="1 2" key="2">
    <citation type="submission" date="2008-10" db="EMBL/GenBank/DDBJ databases">
        <authorList>
            <person name="Fulton L."/>
            <person name="Clifton S."/>
            <person name="Fulton B."/>
            <person name="Xu J."/>
            <person name="Minx P."/>
            <person name="Pepin K.H."/>
            <person name="Johnson M."/>
            <person name="Thiruvilangam P."/>
            <person name="Bhonagiri V."/>
            <person name="Nash W.E."/>
            <person name="Mardis E.R."/>
            <person name="Wilson R.K."/>
        </authorList>
    </citation>
    <scope>NUCLEOTIDE SEQUENCE [LARGE SCALE GENOMIC DNA]</scope>
    <source>
        <strain evidence="1 2">DSM 13279</strain>
    </source>
</reference>
<evidence type="ECO:0000313" key="1">
    <source>
        <dbReference type="EMBL" id="EEA90372.1"/>
    </source>
</evidence>
<protein>
    <submittedName>
        <fullName evidence="1">Uncharacterized protein</fullName>
    </submittedName>
</protein>